<dbReference type="Gene3D" id="3.40.50.300">
    <property type="entry name" value="P-loop containing nucleotide triphosphate hydrolases"/>
    <property type="match status" value="1"/>
</dbReference>
<dbReference type="PROSITE" id="PS00688">
    <property type="entry name" value="SIGMA54_INTERACT_3"/>
    <property type="match status" value="1"/>
</dbReference>
<feature type="domain" description="Sigma-54 factor interaction" evidence="7">
    <location>
        <begin position="162"/>
        <end position="391"/>
    </location>
</feature>
<dbReference type="Pfam" id="PF18024">
    <property type="entry name" value="HTH_50"/>
    <property type="match status" value="1"/>
</dbReference>
<reference evidence="8" key="1">
    <citation type="submission" date="2021-04" db="EMBL/GenBank/DDBJ databases">
        <title>Sinoanaerobacter chloroacetimidivorans sp. nov., an obligate anaerobic bacterium isolated from anaerobic sludge.</title>
        <authorList>
            <person name="Bao Y."/>
        </authorList>
    </citation>
    <scope>NUCLEOTIDE SEQUENCE</scope>
    <source>
        <strain evidence="8">BAD-6</strain>
    </source>
</reference>
<keyword evidence="9" id="KW-1185">Reference proteome</keyword>
<evidence type="ECO:0000313" key="8">
    <source>
        <dbReference type="EMBL" id="MBR0597805.1"/>
    </source>
</evidence>
<dbReference type="InterPro" id="IPR025944">
    <property type="entry name" value="Sigma_54_int_dom_CS"/>
</dbReference>
<dbReference type="InterPro" id="IPR002078">
    <property type="entry name" value="Sigma_54_int"/>
</dbReference>
<dbReference type="GO" id="GO:0003677">
    <property type="term" value="F:DNA binding"/>
    <property type="evidence" value="ECO:0007669"/>
    <property type="project" value="UniProtKB-KW"/>
</dbReference>
<reference evidence="8" key="2">
    <citation type="submission" date="2021-04" db="EMBL/GenBank/DDBJ databases">
        <authorList>
            <person name="Liu J."/>
        </authorList>
    </citation>
    <scope>NUCLEOTIDE SEQUENCE</scope>
    <source>
        <strain evidence="8">BAD-6</strain>
    </source>
</reference>
<dbReference type="InterPro" id="IPR025662">
    <property type="entry name" value="Sigma_54_int_dom_ATP-bd_1"/>
</dbReference>
<gene>
    <name evidence="8" type="ORF">KCX82_07970</name>
</gene>
<keyword evidence="1" id="KW-0547">Nucleotide-binding</keyword>
<dbReference type="CDD" id="cd00009">
    <property type="entry name" value="AAA"/>
    <property type="match status" value="1"/>
</dbReference>
<keyword evidence="3" id="KW-0067">ATP-binding</keyword>
<dbReference type="AlphaFoldDB" id="A0A8J8B303"/>
<proteinExistence type="predicted"/>
<dbReference type="Pfam" id="PF25601">
    <property type="entry name" value="AAA_lid_14"/>
    <property type="match status" value="1"/>
</dbReference>
<dbReference type="Gene3D" id="1.10.8.60">
    <property type="match status" value="1"/>
</dbReference>
<comment type="caution">
    <text evidence="8">The sequence shown here is derived from an EMBL/GenBank/DDBJ whole genome shotgun (WGS) entry which is preliminary data.</text>
</comment>
<dbReference type="Gene3D" id="1.10.10.60">
    <property type="entry name" value="Homeodomain-like"/>
    <property type="match status" value="1"/>
</dbReference>
<dbReference type="EMBL" id="JAGSND010000004">
    <property type="protein sequence ID" value="MBR0597805.1"/>
    <property type="molecule type" value="Genomic_DNA"/>
</dbReference>
<dbReference type="SMART" id="SM00382">
    <property type="entry name" value="AAA"/>
    <property type="match status" value="1"/>
</dbReference>
<dbReference type="SUPFAM" id="SSF52540">
    <property type="entry name" value="P-loop containing nucleoside triphosphate hydrolases"/>
    <property type="match status" value="1"/>
</dbReference>
<dbReference type="InterPro" id="IPR058031">
    <property type="entry name" value="AAA_lid_NorR"/>
</dbReference>
<evidence type="ECO:0000256" key="1">
    <source>
        <dbReference type="ARBA" id="ARBA00022741"/>
    </source>
</evidence>
<evidence type="ECO:0000256" key="4">
    <source>
        <dbReference type="ARBA" id="ARBA00023015"/>
    </source>
</evidence>
<evidence type="ECO:0000256" key="2">
    <source>
        <dbReference type="ARBA" id="ARBA00022797"/>
    </source>
</evidence>
<dbReference type="PANTHER" id="PTHR32071:SF57">
    <property type="entry name" value="C4-DICARBOXYLATE TRANSPORT TRANSCRIPTIONAL REGULATORY PROTEIN DCTD"/>
    <property type="match status" value="1"/>
</dbReference>
<dbReference type="Pfam" id="PF00158">
    <property type="entry name" value="Sigma54_activat"/>
    <property type="match status" value="1"/>
</dbReference>
<dbReference type="GO" id="GO:0005524">
    <property type="term" value="F:ATP binding"/>
    <property type="evidence" value="ECO:0007669"/>
    <property type="project" value="UniProtKB-KW"/>
</dbReference>
<dbReference type="GO" id="GO:0006355">
    <property type="term" value="P:regulation of DNA-templated transcription"/>
    <property type="evidence" value="ECO:0007669"/>
    <property type="project" value="InterPro"/>
</dbReference>
<protein>
    <recommendedName>
        <fullName evidence="6">HTH-type transcriptional regulatory protein TyrR</fullName>
    </recommendedName>
</protein>
<organism evidence="8 9">
    <name type="scientific">Sinanaerobacter chloroacetimidivorans</name>
    <dbReference type="NCBI Taxonomy" id="2818044"/>
    <lineage>
        <taxon>Bacteria</taxon>
        <taxon>Bacillati</taxon>
        <taxon>Bacillota</taxon>
        <taxon>Clostridia</taxon>
        <taxon>Peptostreptococcales</taxon>
        <taxon>Anaerovoracaceae</taxon>
        <taxon>Sinanaerobacter</taxon>
    </lineage>
</organism>
<sequence>MNQVVKPNFCPLAKYSSKEDQFLYNEAYLRCFDAPREKERLRRLLSTQKASRGMAAFFAARTLIQGHEYFVLMQYDQEQESYYFIFMSSCLMEPLPRNLKEADKKDYNSSDGDLIVIDQNSILEEMLTGCKSIYGISPDEMIQTSAVELEALYKGQGAGDSIISSDPQIKRINEIIKRVAPVDATVLLTGESGVGKNRFADMIHSLSERRNASFIIINCGAIPENLLESELFGYEKGAFTGASQKGKAGLIETADHGTLFLDEIADLPLQMQVKLLKVIQEKKITRVGGIQERNVDFRLIAATNKDIPGLVESGGFRKDLFYRLNVISVTIPPIRKRKEDISRFVDYFTAKYNQKYEKSHVFSSKAIERMEKYSWPGNVRELENIVEGVILTADNYVITEDMLPPNIYSETAMEKYHAEGKTLKQILESVEKQILLEAYEKYGTTTKVAEALGISQASVSIKLNKYSAKKK</sequence>
<evidence type="ECO:0000256" key="5">
    <source>
        <dbReference type="ARBA" id="ARBA00023163"/>
    </source>
</evidence>
<dbReference type="SUPFAM" id="SSF46689">
    <property type="entry name" value="Homeodomain-like"/>
    <property type="match status" value="1"/>
</dbReference>
<dbReference type="InterPro" id="IPR003593">
    <property type="entry name" value="AAA+_ATPase"/>
</dbReference>
<dbReference type="Proteomes" id="UP000675664">
    <property type="component" value="Unassembled WGS sequence"/>
</dbReference>
<dbReference type="PROSITE" id="PS50045">
    <property type="entry name" value="SIGMA54_INTERACT_4"/>
    <property type="match status" value="1"/>
</dbReference>
<keyword evidence="4" id="KW-0805">Transcription regulation</keyword>
<evidence type="ECO:0000313" key="9">
    <source>
        <dbReference type="Proteomes" id="UP000675664"/>
    </source>
</evidence>
<dbReference type="InterPro" id="IPR030828">
    <property type="entry name" value="HTH_TyrR"/>
</dbReference>
<evidence type="ECO:0000256" key="3">
    <source>
        <dbReference type="ARBA" id="ARBA00022840"/>
    </source>
</evidence>
<name>A0A8J8B303_9FIRM</name>
<evidence type="ECO:0000259" key="7">
    <source>
        <dbReference type="PROSITE" id="PS50045"/>
    </source>
</evidence>
<dbReference type="PANTHER" id="PTHR32071">
    <property type="entry name" value="TRANSCRIPTIONAL REGULATORY PROTEIN"/>
    <property type="match status" value="1"/>
</dbReference>
<accession>A0A8J8B303</accession>
<evidence type="ECO:0000256" key="6">
    <source>
        <dbReference type="ARBA" id="ARBA00029500"/>
    </source>
</evidence>
<keyword evidence="2" id="KW-0058">Aromatic hydrocarbons catabolism</keyword>
<dbReference type="PROSITE" id="PS00675">
    <property type="entry name" value="SIGMA54_INTERACT_1"/>
    <property type="match status" value="1"/>
</dbReference>
<dbReference type="InterPro" id="IPR027417">
    <property type="entry name" value="P-loop_NTPase"/>
</dbReference>
<keyword evidence="5" id="KW-0804">Transcription</keyword>
<dbReference type="FunFam" id="3.40.50.300:FF:000006">
    <property type="entry name" value="DNA-binding transcriptional regulator NtrC"/>
    <property type="match status" value="1"/>
</dbReference>
<dbReference type="InterPro" id="IPR009057">
    <property type="entry name" value="Homeodomain-like_sf"/>
</dbReference>